<evidence type="ECO:0000256" key="2">
    <source>
        <dbReference type="ARBA" id="ARBA00022692"/>
    </source>
</evidence>
<dbReference type="OrthoDB" id="1551454at2"/>
<feature type="transmembrane region" description="Helical" evidence="5">
    <location>
        <begin position="96"/>
        <end position="118"/>
    </location>
</feature>
<dbReference type="InterPro" id="IPR004710">
    <property type="entry name" value="Bilac:Na_transpt"/>
</dbReference>
<evidence type="ECO:0000256" key="1">
    <source>
        <dbReference type="ARBA" id="ARBA00004141"/>
    </source>
</evidence>
<dbReference type="InterPro" id="IPR038770">
    <property type="entry name" value="Na+/solute_symporter_sf"/>
</dbReference>
<dbReference type="Gene3D" id="1.20.1530.20">
    <property type="match status" value="1"/>
</dbReference>
<name>A0A1D7QSA1_9BACI</name>
<keyword evidence="2 5" id="KW-0812">Transmembrane</keyword>
<protein>
    <submittedName>
        <fullName evidence="6">Bile acid sodium symporter</fullName>
    </submittedName>
</protein>
<dbReference type="PANTHER" id="PTHR10361:SF28">
    <property type="entry name" value="P3 PROTEIN-RELATED"/>
    <property type="match status" value="1"/>
</dbReference>
<feature type="transmembrane region" description="Helical" evidence="5">
    <location>
        <begin position="155"/>
        <end position="178"/>
    </location>
</feature>
<feature type="transmembrane region" description="Helical" evidence="5">
    <location>
        <begin position="67"/>
        <end position="90"/>
    </location>
</feature>
<feature type="transmembrane region" description="Helical" evidence="5">
    <location>
        <begin position="12"/>
        <end position="29"/>
    </location>
</feature>
<dbReference type="AlphaFoldDB" id="A0A1D7QSA1"/>
<evidence type="ECO:0000256" key="4">
    <source>
        <dbReference type="ARBA" id="ARBA00023136"/>
    </source>
</evidence>
<dbReference type="EMBL" id="CP012502">
    <property type="protein sequence ID" value="AOM81861.1"/>
    <property type="molecule type" value="Genomic_DNA"/>
</dbReference>
<dbReference type="STRING" id="632773.BBEV_0468"/>
<evidence type="ECO:0000256" key="3">
    <source>
        <dbReference type="ARBA" id="ARBA00022989"/>
    </source>
</evidence>
<accession>A0A1D7QSA1</accession>
<dbReference type="Proteomes" id="UP000094463">
    <property type="component" value="Chromosome"/>
</dbReference>
<dbReference type="RefSeq" id="WP_069363993.1">
    <property type="nucleotide sequence ID" value="NZ_CP012502.1"/>
</dbReference>
<evidence type="ECO:0000313" key="6">
    <source>
        <dbReference type="EMBL" id="AOM81861.1"/>
    </source>
</evidence>
<dbReference type="Pfam" id="PF01758">
    <property type="entry name" value="SBF"/>
    <property type="match status" value="1"/>
</dbReference>
<feature type="transmembrane region" description="Helical" evidence="5">
    <location>
        <begin position="223"/>
        <end position="243"/>
    </location>
</feature>
<organism evidence="6 7">
    <name type="scientific">Salisediminibacterium beveridgei</name>
    <dbReference type="NCBI Taxonomy" id="632773"/>
    <lineage>
        <taxon>Bacteria</taxon>
        <taxon>Bacillati</taxon>
        <taxon>Bacillota</taxon>
        <taxon>Bacilli</taxon>
        <taxon>Bacillales</taxon>
        <taxon>Bacillaceae</taxon>
        <taxon>Salisediminibacterium</taxon>
    </lineage>
</organism>
<dbReference type="PANTHER" id="PTHR10361">
    <property type="entry name" value="SODIUM-BILE ACID COTRANSPORTER"/>
    <property type="match status" value="1"/>
</dbReference>
<dbReference type="KEGG" id="bbev:BBEV_0468"/>
<feature type="transmembrane region" description="Helical" evidence="5">
    <location>
        <begin position="35"/>
        <end position="55"/>
    </location>
</feature>
<sequence length="322" mass="35229">MNMLNQWLNRHIPWLTPAVLVIGILLHQQMATFQFLIPGLFVIITFLSSLHVRLADIRHAVTHPLPLLVALTVINLIMPVLALITATLMFPDHEAYLLGTVFAFLIPTAVVSVIWVTINRGNVALVLFIILINTLLVPLYLPGFLYLFLDISVTISYADLAGGLFLMLVIPSIMGVLTGHFWRGHVSARVNGIQLGTKMAFFAIIMINGSLVAPFIYDFDRQLALVIMSVLGLSIIAYGIGYLGGQLTRLGEADFTAVFFSSGMRNIGAGSGLAAIFFPPAVVLPVIVGTLFQQILAAQMSRVLQKRKQPGQTVNKPVQQDD</sequence>
<proteinExistence type="predicted"/>
<keyword evidence="4 5" id="KW-0472">Membrane</keyword>
<gene>
    <name evidence="6" type="primary">ybaS-2</name>
    <name evidence="6" type="ORF">BBEV_0468</name>
</gene>
<dbReference type="InterPro" id="IPR002657">
    <property type="entry name" value="BilAc:Na_symport/Acr3"/>
</dbReference>
<feature type="transmembrane region" description="Helical" evidence="5">
    <location>
        <begin position="199"/>
        <end position="217"/>
    </location>
</feature>
<reference evidence="6 7" key="1">
    <citation type="submission" date="2015-08" db="EMBL/GenBank/DDBJ databases">
        <title>The complete genome sequence of Bacillus beveridgei MLTeJB.</title>
        <authorList>
            <person name="Hanson T.E."/>
            <person name="Mesa C."/>
            <person name="Basesman S.M."/>
            <person name="Oremland R.S."/>
        </authorList>
    </citation>
    <scope>NUCLEOTIDE SEQUENCE [LARGE SCALE GENOMIC DNA]</scope>
    <source>
        <strain evidence="6 7">MLTeJB</strain>
    </source>
</reference>
<evidence type="ECO:0000313" key="7">
    <source>
        <dbReference type="Proteomes" id="UP000094463"/>
    </source>
</evidence>
<feature type="transmembrane region" description="Helical" evidence="5">
    <location>
        <begin position="125"/>
        <end position="149"/>
    </location>
</feature>
<keyword evidence="7" id="KW-1185">Reference proteome</keyword>
<comment type="subcellular location">
    <subcellularLocation>
        <location evidence="1">Membrane</location>
        <topology evidence="1">Multi-pass membrane protein</topology>
    </subcellularLocation>
</comment>
<evidence type="ECO:0000256" key="5">
    <source>
        <dbReference type="SAM" id="Phobius"/>
    </source>
</evidence>
<keyword evidence="3 5" id="KW-1133">Transmembrane helix</keyword>
<dbReference type="GO" id="GO:0016020">
    <property type="term" value="C:membrane"/>
    <property type="evidence" value="ECO:0007669"/>
    <property type="project" value="UniProtKB-SubCell"/>
</dbReference>